<dbReference type="Proteomes" id="UP000029981">
    <property type="component" value="Chromosome 5"/>
</dbReference>
<accession>A0A0A0KMJ5</accession>
<protein>
    <submittedName>
        <fullName evidence="2">Uncharacterized protein</fullName>
    </submittedName>
</protein>
<reference evidence="2 3" key="2">
    <citation type="journal article" date="2009" name="PLoS ONE">
        <title>An integrated genetic and cytogenetic map of the cucumber genome.</title>
        <authorList>
            <person name="Ren Y."/>
            <person name="Zhang Z."/>
            <person name="Liu J."/>
            <person name="Staub J.E."/>
            <person name="Han Y."/>
            <person name="Cheng Z."/>
            <person name="Li X."/>
            <person name="Lu J."/>
            <person name="Miao H."/>
            <person name="Kang H."/>
            <person name="Xie B."/>
            <person name="Gu X."/>
            <person name="Wang X."/>
            <person name="Du Y."/>
            <person name="Jin W."/>
            <person name="Huang S."/>
        </authorList>
    </citation>
    <scope>NUCLEOTIDE SEQUENCE [LARGE SCALE GENOMIC DNA]</scope>
    <source>
        <strain evidence="3">cv. 9930</strain>
    </source>
</reference>
<proteinExistence type="predicted"/>
<dbReference type="OMA" id="AMALEMY"/>
<dbReference type="PANTHER" id="PTHR47481">
    <property type="match status" value="1"/>
</dbReference>
<name>A0A0A0KMJ5_CUCSA</name>
<evidence type="ECO:0000313" key="2">
    <source>
        <dbReference type="EMBL" id="KGN50818.1"/>
    </source>
</evidence>
<reference evidence="2 3" key="1">
    <citation type="journal article" date="2009" name="Nat. Genet.">
        <title>The genome of the cucumber, Cucumis sativus L.</title>
        <authorList>
            <person name="Huang S."/>
            <person name="Li R."/>
            <person name="Zhang Z."/>
            <person name="Li L."/>
            <person name="Gu X."/>
            <person name="Fan W."/>
            <person name="Lucas W.J."/>
            <person name="Wang X."/>
            <person name="Xie B."/>
            <person name="Ni P."/>
            <person name="Ren Y."/>
            <person name="Zhu H."/>
            <person name="Li J."/>
            <person name="Lin K."/>
            <person name="Jin W."/>
            <person name="Fei Z."/>
            <person name="Li G."/>
            <person name="Staub J."/>
            <person name="Kilian A."/>
            <person name="van der Vossen E.A."/>
            <person name="Wu Y."/>
            <person name="Guo J."/>
            <person name="He J."/>
            <person name="Jia Z."/>
            <person name="Ren Y."/>
            <person name="Tian G."/>
            <person name="Lu Y."/>
            <person name="Ruan J."/>
            <person name="Qian W."/>
            <person name="Wang M."/>
            <person name="Huang Q."/>
            <person name="Li B."/>
            <person name="Xuan Z."/>
            <person name="Cao J."/>
            <person name="Asan"/>
            <person name="Wu Z."/>
            <person name="Zhang J."/>
            <person name="Cai Q."/>
            <person name="Bai Y."/>
            <person name="Zhao B."/>
            <person name="Han Y."/>
            <person name="Li Y."/>
            <person name="Li X."/>
            <person name="Wang S."/>
            <person name="Shi Q."/>
            <person name="Liu S."/>
            <person name="Cho W.K."/>
            <person name="Kim J.Y."/>
            <person name="Xu Y."/>
            <person name="Heller-Uszynska K."/>
            <person name="Miao H."/>
            <person name="Cheng Z."/>
            <person name="Zhang S."/>
            <person name="Wu J."/>
            <person name="Yang Y."/>
            <person name="Kang H."/>
            <person name="Li M."/>
            <person name="Liang H."/>
            <person name="Ren X."/>
            <person name="Shi Z."/>
            <person name="Wen M."/>
            <person name="Jian M."/>
            <person name="Yang H."/>
            <person name="Zhang G."/>
            <person name="Yang Z."/>
            <person name="Chen R."/>
            <person name="Liu S."/>
            <person name="Li J."/>
            <person name="Ma L."/>
            <person name="Liu H."/>
            <person name="Zhou Y."/>
            <person name="Zhao J."/>
            <person name="Fang X."/>
            <person name="Li G."/>
            <person name="Fang L."/>
            <person name="Li Y."/>
            <person name="Liu D."/>
            <person name="Zheng H."/>
            <person name="Zhang Y."/>
            <person name="Qin N."/>
            <person name="Li Z."/>
            <person name="Yang G."/>
            <person name="Yang S."/>
            <person name="Bolund L."/>
            <person name="Kristiansen K."/>
            <person name="Zheng H."/>
            <person name="Li S."/>
            <person name="Zhang X."/>
            <person name="Yang H."/>
            <person name="Wang J."/>
            <person name="Sun R."/>
            <person name="Zhang B."/>
            <person name="Jiang S."/>
            <person name="Wang J."/>
            <person name="Du Y."/>
            <person name="Li S."/>
        </authorList>
    </citation>
    <scope>NUCLEOTIDE SEQUENCE [LARGE SCALE GENOMIC DNA]</scope>
    <source>
        <strain evidence="3">cv. 9930</strain>
    </source>
</reference>
<dbReference type="AlphaFoldDB" id="A0A0A0KMJ5"/>
<sequence length="131" mass="14224">MATSNSQFDLISTKTPNPIPTNSSPQNQFVPTSTLFLLSNICNFVPLRLDSTNYVLGKYQVSSILKAHFVFGHIDDSFSCPPKFLSSPTTGTTPKTSSYHLHWLSRDQALITLINATLSPSALAHVVGSPS</sequence>
<evidence type="ECO:0000313" key="3">
    <source>
        <dbReference type="Proteomes" id="UP000029981"/>
    </source>
</evidence>
<gene>
    <name evidence="2" type="ORF">Csa_5G272910</name>
</gene>
<dbReference type="EMBL" id="CM002926">
    <property type="protein sequence ID" value="KGN50818.1"/>
    <property type="molecule type" value="Genomic_DNA"/>
</dbReference>
<reference evidence="2 3" key="4">
    <citation type="journal article" date="2011" name="BMC Genomics">
        <title>RNA-Seq improves annotation of protein-coding genes in the cucumber genome.</title>
        <authorList>
            <person name="Li Z."/>
            <person name="Zhang Z."/>
            <person name="Yan P."/>
            <person name="Huang S."/>
            <person name="Fei Z."/>
            <person name="Lin K."/>
        </authorList>
    </citation>
    <scope>NUCLEOTIDE SEQUENCE [LARGE SCALE GENOMIC DNA]</scope>
    <source>
        <strain evidence="3">cv. 9930</strain>
    </source>
</reference>
<feature type="region of interest" description="Disordered" evidence="1">
    <location>
        <begin position="1"/>
        <end position="25"/>
    </location>
</feature>
<evidence type="ECO:0000256" key="1">
    <source>
        <dbReference type="SAM" id="MobiDB-lite"/>
    </source>
</evidence>
<reference evidence="2 3" key="3">
    <citation type="journal article" date="2010" name="BMC Genomics">
        <title>Transcriptome sequencing and comparative analysis of cucumber flowers with different sex types.</title>
        <authorList>
            <person name="Guo S."/>
            <person name="Zheng Y."/>
            <person name="Joung J.G."/>
            <person name="Liu S."/>
            <person name="Zhang Z."/>
            <person name="Crasta O.R."/>
            <person name="Sobral B.W."/>
            <person name="Xu Y."/>
            <person name="Huang S."/>
            <person name="Fei Z."/>
        </authorList>
    </citation>
    <scope>NUCLEOTIDE SEQUENCE [LARGE SCALE GENOMIC DNA]</scope>
    <source>
        <strain evidence="3">cv. 9930</strain>
    </source>
</reference>
<organism evidence="2 3">
    <name type="scientific">Cucumis sativus</name>
    <name type="common">Cucumber</name>
    <dbReference type="NCBI Taxonomy" id="3659"/>
    <lineage>
        <taxon>Eukaryota</taxon>
        <taxon>Viridiplantae</taxon>
        <taxon>Streptophyta</taxon>
        <taxon>Embryophyta</taxon>
        <taxon>Tracheophyta</taxon>
        <taxon>Spermatophyta</taxon>
        <taxon>Magnoliopsida</taxon>
        <taxon>eudicotyledons</taxon>
        <taxon>Gunneridae</taxon>
        <taxon>Pentapetalae</taxon>
        <taxon>rosids</taxon>
        <taxon>fabids</taxon>
        <taxon>Cucurbitales</taxon>
        <taxon>Cucurbitaceae</taxon>
        <taxon>Benincaseae</taxon>
        <taxon>Cucumis</taxon>
    </lineage>
</organism>
<keyword evidence="3" id="KW-1185">Reference proteome</keyword>
<dbReference type="Gramene" id="KGN50818">
    <property type="protein sequence ID" value="KGN50818"/>
    <property type="gene ID" value="Csa_5G272910"/>
</dbReference>
<dbReference type="PANTHER" id="PTHR47481:SF31">
    <property type="entry name" value="OS01G0873500 PROTEIN"/>
    <property type="match status" value="1"/>
</dbReference>